<dbReference type="PANTHER" id="PTHR11771">
    <property type="entry name" value="LIPOXYGENASE"/>
    <property type="match status" value="1"/>
</dbReference>
<feature type="domain" description="PLAT" evidence="14">
    <location>
        <begin position="2"/>
        <end position="116"/>
    </location>
</feature>
<gene>
    <name evidence="16" type="primary">ALOX15B</name>
</gene>
<dbReference type="GO" id="GO:0016702">
    <property type="term" value="F:oxidoreductase activity, acting on single donors with incorporation of molecular oxygen, incorporation of two atoms of oxygen"/>
    <property type="evidence" value="ECO:0007669"/>
    <property type="project" value="InterPro"/>
</dbReference>
<feature type="binding site" evidence="10">
    <location>
        <position position="367"/>
    </location>
    <ligand>
        <name>Fe cation</name>
        <dbReference type="ChEBI" id="CHEBI:24875"/>
        <note>catalytic</note>
    </ligand>
</feature>
<dbReference type="PROSITE" id="PS50095">
    <property type="entry name" value="PLAT"/>
    <property type="match status" value="1"/>
</dbReference>
<feature type="site" description="Essential for stabilizing binding to COTL1" evidence="12">
    <location>
        <position position="101"/>
    </location>
</feature>
<evidence type="ECO:0000256" key="11">
    <source>
        <dbReference type="PIRSR" id="PIRSR601885-2"/>
    </source>
</evidence>
<dbReference type="Gene3D" id="2.60.60.20">
    <property type="entry name" value="PLAT/LH2 domain"/>
    <property type="match status" value="1"/>
</dbReference>
<dbReference type="SMART" id="SM00308">
    <property type="entry name" value="LH2"/>
    <property type="match status" value="1"/>
</dbReference>
<dbReference type="AlphaFoldDB" id="A0AAZ1XPZ1"/>
<proteinExistence type="inferred from homology"/>
<keyword evidence="4" id="KW-0963">Cytoplasm</keyword>
<evidence type="ECO:0008006" key="18">
    <source>
        <dbReference type="Google" id="ProtNLM"/>
    </source>
</evidence>
<dbReference type="PROSITE" id="PS00081">
    <property type="entry name" value="LIPOXYGENASE_2"/>
    <property type="match status" value="1"/>
</dbReference>
<dbReference type="InterPro" id="IPR001024">
    <property type="entry name" value="PLAT/LH2_dom"/>
</dbReference>
<protein>
    <recommendedName>
        <fullName evidence="18">Arachidonate 15-lipoxygenase type B</fullName>
    </recommendedName>
</protein>
<feature type="binding site" evidence="10">
    <location>
        <position position="542"/>
    </location>
    <ligand>
        <name>Fe cation</name>
        <dbReference type="ChEBI" id="CHEBI:24875"/>
        <note>catalytic</note>
    </ligand>
</feature>
<keyword evidence="6" id="KW-0223">Dioxygenase</keyword>
<dbReference type="GO" id="GO:0034440">
    <property type="term" value="P:lipid oxidation"/>
    <property type="evidence" value="ECO:0007669"/>
    <property type="project" value="InterPro"/>
</dbReference>
<keyword evidence="17" id="KW-1185">Reference proteome</keyword>
<feature type="binding site" evidence="10">
    <location>
        <position position="362"/>
    </location>
    <ligand>
        <name>Fe cation</name>
        <dbReference type="ChEBI" id="CHEBI:24875"/>
        <note>catalytic</note>
    </ligand>
</feature>
<evidence type="ECO:0000256" key="13">
    <source>
        <dbReference type="PROSITE-ProRule" id="PRU00152"/>
    </source>
</evidence>
<dbReference type="InterPro" id="IPR036392">
    <property type="entry name" value="PLAT/LH2_dom_sf"/>
</dbReference>
<dbReference type="InterPro" id="IPR020834">
    <property type="entry name" value="LipOase_CS"/>
</dbReference>
<keyword evidence="8 10" id="KW-0408">Iron</keyword>
<evidence type="ECO:0000256" key="4">
    <source>
        <dbReference type="ARBA" id="ARBA00022490"/>
    </source>
</evidence>
<comment type="similarity">
    <text evidence="3">Belongs to the lipoxygenase family.</text>
</comment>
<keyword evidence="7" id="KW-0560">Oxidoreductase</keyword>
<dbReference type="SUPFAM" id="SSF48484">
    <property type="entry name" value="Lipoxigenase"/>
    <property type="match status" value="1"/>
</dbReference>
<evidence type="ECO:0000256" key="2">
    <source>
        <dbReference type="ARBA" id="ARBA00005189"/>
    </source>
</evidence>
<reference evidence="16" key="2">
    <citation type="submission" date="2025-08" db="UniProtKB">
        <authorList>
            <consortium name="Ensembl"/>
        </authorList>
    </citation>
    <scope>IDENTIFICATION</scope>
</reference>
<evidence type="ECO:0000256" key="12">
    <source>
        <dbReference type="PIRSR" id="PIRSR601885-3"/>
    </source>
</evidence>
<name>A0AAZ1XPZ1_OREAU</name>
<dbReference type="Gene3D" id="3.10.450.60">
    <property type="match status" value="1"/>
</dbReference>
<dbReference type="PROSITE" id="PS51393">
    <property type="entry name" value="LIPOXYGENASE_3"/>
    <property type="match status" value="1"/>
</dbReference>
<reference evidence="16" key="3">
    <citation type="submission" date="2025-09" db="UniProtKB">
        <authorList>
            <consortium name="Ensembl"/>
        </authorList>
    </citation>
    <scope>IDENTIFICATION</scope>
</reference>
<keyword evidence="5 10" id="KW-0479">Metal-binding</keyword>
<dbReference type="InterPro" id="IPR000907">
    <property type="entry name" value="LipOase"/>
</dbReference>
<keyword evidence="9" id="KW-0443">Lipid metabolism</keyword>
<evidence type="ECO:0000256" key="5">
    <source>
        <dbReference type="ARBA" id="ARBA00022723"/>
    </source>
</evidence>
<evidence type="ECO:0000259" key="15">
    <source>
        <dbReference type="PROSITE" id="PS51393"/>
    </source>
</evidence>
<evidence type="ECO:0000256" key="10">
    <source>
        <dbReference type="PIRSR" id="PIRSR601885-1"/>
    </source>
</evidence>
<evidence type="ECO:0000256" key="7">
    <source>
        <dbReference type="ARBA" id="ARBA00023002"/>
    </source>
</evidence>
<reference evidence="17" key="1">
    <citation type="submission" date="2020-03" db="EMBL/GenBank/DDBJ databases">
        <title>Evolution of repeat sequences and sex chromosomes of tilapia species revealed by chromosome-level genomes.</title>
        <authorList>
            <person name="Xu L."/>
            <person name="Tao W."/>
            <person name="Wang D."/>
            <person name="Zhou Q."/>
        </authorList>
    </citation>
    <scope>NUCLEOTIDE SEQUENCE [LARGE SCALE GENOMIC DNA]</scope>
    <source>
        <strain evidence="17">Israel</strain>
    </source>
</reference>
<dbReference type="PRINTS" id="PR00467">
    <property type="entry name" value="MAMLPOXGNASE"/>
</dbReference>
<evidence type="ECO:0000256" key="8">
    <source>
        <dbReference type="ARBA" id="ARBA00023004"/>
    </source>
</evidence>
<comment type="caution">
    <text evidence="13">Lacks conserved residue(s) required for the propagation of feature annotation.</text>
</comment>
<dbReference type="Gene3D" id="1.20.245.10">
    <property type="entry name" value="Lipoxygenase-1, Domain 5"/>
    <property type="match status" value="1"/>
</dbReference>
<dbReference type="Pfam" id="PF00305">
    <property type="entry name" value="Lipoxygenase"/>
    <property type="match status" value="1"/>
</dbReference>
<dbReference type="FunFam" id="1.20.245.10:FF:000001">
    <property type="entry name" value="Arachidonate 5-lipoxygenase a"/>
    <property type="match status" value="1"/>
</dbReference>
<sequence length="667" mass="76478">MVEYEVTVFTGKLDLASTFDDVYIKLVGSDESPRTQIPRKWIPSLKDTESHLSISCPKSLGKLVLVELQKQNRFFEDSWHPAKVEVKSPEGHTYHFPVYHWITDNEVHYIREGTALTVFEDKCSVDGYSREEEIKKQQKVYCWDVYEEGIPHCLKADGLTSLPYDIRFSFTKYAEITYTATTGLIELELIQIAECKKNFTCIEDISRLSHVHQSVTSDYVQKHWKDDAFFGYQFLNGVNPILIRRCTALPDNFGVTDEMVFSNGQHNLAEEMKKGNIFLCDYKLLDGVQANTINGKQQFLMAPLVLLQKTNDDKLMPIAIQLKQKPAEDNPIFLPTDSEYDWLLAKIFVRSANFNLYELNAHLLRTHLLAEVFAMSVFRNLPMVHPLYKLLIPHTRYTLNINFLARKLLISKNGVFTQFTASGGEGVFTILKKSLSSLTYSSLCIPDDIAERGLKDVPNFHYRDDGLKLWDIIHRFVKGTLSFYYKTDVEVEQDSELQAWIKDIFQYGFLSLESTGIPQKFTTVDEMVKFVTMVIFTCSAQHSAVNSGQYDFGAWMPNSPTSLQLPPPTKKGIATEKTMLDCFPSVNTTVHGLAVMWLLSKQSSDRVLIGQYPEMRFTEEFPLQKIKEFQEELKKLSADIKARNSSLDLPYIYLDPDVVENSVSCEY</sequence>
<keyword evidence="11" id="KW-0106">Calcium</keyword>
<evidence type="ECO:0000256" key="3">
    <source>
        <dbReference type="ARBA" id="ARBA00009419"/>
    </source>
</evidence>
<organism evidence="16 17">
    <name type="scientific">Oreochromis aureus</name>
    <name type="common">Israeli tilapia</name>
    <name type="synonym">Chromis aureus</name>
    <dbReference type="NCBI Taxonomy" id="47969"/>
    <lineage>
        <taxon>Eukaryota</taxon>
        <taxon>Metazoa</taxon>
        <taxon>Chordata</taxon>
        <taxon>Craniata</taxon>
        <taxon>Vertebrata</taxon>
        <taxon>Euteleostomi</taxon>
        <taxon>Actinopterygii</taxon>
        <taxon>Neopterygii</taxon>
        <taxon>Teleostei</taxon>
        <taxon>Neoteleostei</taxon>
        <taxon>Acanthomorphata</taxon>
        <taxon>Ovalentaria</taxon>
        <taxon>Cichlomorphae</taxon>
        <taxon>Cichliformes</taxon>
        <taxon>Cichlidae</taxon>
        <taxon>African cichlids</taxon>
        <taxon>Pseudocrenilabrinae</taxon>
        <taxon>Oreochromini</taxon>
        <taxon>Oreochromis</taxon>
    </lineage>
</organism>
<evidence type="ECO:0000256" key="1">
    <source>
        <dbReference type="ARBA" id="ARBA00004496"/>
    </source>
</evidence>
<dbReference type="InterPro" id="IPR013819">
    <property type="entry name" value="LipOase_C"/>
</dbReference>
<dbReference type="InterPro" id="IPR036226">
    <property type="entry name" value="LipOase_C_sf"/>
</dbReference>
<evidence type="ECO:0000256" key="9">
    <source>
        <dbReference type="ARBA" id="ARBA00023098"/>
    </source>
</evidence>
<dbReference type="Proteomes" id="UP000472276">
    <property type="component" value="Unassembled WGS sequence"/>
</dbReference>
<dbReference type="Pfam" id="PF01477">
    <property type="entry name" value="PLAT"/>
    <property type="match status" value="1"/>
</dbReference>
<comment type="cofactor">
    <cofactor evidence="10">
        <name>Fe cation</name>
        <dbReference type="ChEBI" id="CHEBI:24875"/>
    </cofactor>
    <text evidence="10">Binds 1 Fe cation per subunit.</text>
</comment>
<evidence type="ECO:0000259" key="14">
    <source>
        <dbReference type="PROSITE" id="PS50095"/>
    </source>
</evidence>
<comment type="subcellular location">
    <subcellularLocation>
        <location evidence="1">Cytoplasm</location>
    </subcellularLocation>
</comment>
<dbReference type="PRINTS" id="PR00087">
    <property type="entry name" value="LIPOXYGENASE"/>
</dbReference>
<feature type="binding site" evidence="11">
    <location>
        <position position="77"/>
    </location>
    <ligand>
        <name>Ca(2+)</name>
        <dbReference type="ChEBI" id="CHEBI:29108"/>
        <label>1</label>
    </ligand>
</feature>
<comment type="pathway">
    <text evidence="2">Lipid metabolism.</text>
</comment>
<dbReference type="InterPro" id="IPR001885">
    <property type="entry name" value="LipOase_mml"/>
</dbReference>
<dbReference type="SUPFAM" id="SSF49723">
    <property type="entry name" value="Lipase/lipooxygenase domain (PLAT/LH2 domain)"/>
    <property type="match status" value="1"/>
</dbReference>
<feature type="domain" description="Lipoxygenase" evidence="15">
    <location>
        <begin position="115"/>
        <end position="665"/>
    </location>
</feature>
<evidence type="ECO:0000313" key="17">
    <source>
        <dbReference type="Proteomes" id="UP000472276"/>
    </source>
</evidence>
<dbReference type="GO" id="GO:0005737">
    <property type="term" value="C:cytoplasm"/>
    <property type="evidence" value="ECO:0007669"/>
    <property type="project" value="UniProtKB-SubCell"/>
</dbReference>
<dbReference type="GO" id="GO:0005506">
    <property type="term" value="F:iron ion binding"/>
    <property type="evidence" value="ECO:0007669"/>
    <property type="project" value="InterPro"/>
</dbReference>
<accession>A0AAZ1XPZ1</accession>
<evidence type="ECO:0000256" key="6">
    <source>
        <dbReference type="ARBA" id="ARBA00022964"/>
    </source>
</evidence>
<evidence type="ECO:0000313" key="16">
    <source>
        <dbReference type="Ensembl" id="ENSOABP00000069653.1"/>
    </source>
</evidence>
<dbReference type="Ensembl" id="ENSOABT00000078979.1">
    <property type="protein sequence ID" value="ENSOABP00000069653.1"/>
    <property type="gene ID" value="ENSOABG00000029846.1"/>
</dbReference>